<dbReference type="STRING" id="35525.A0A0P5BNB2"/>
<dbReference type="AlphaFoldDB" id="A0A0P5BNB2"/>
<keyword evidence="7" id="KW-1185">Reference proteome</keyword>
<dbReference type="GO" id="GO:0016020">
    <property type="term" value="C:membrane"/>
    <property type="evidence" value="ECO:0007669"/>
    <property type="project" value="UniProtKB-SubCell"/>
</dbReference>
<dbReference type="Pfam" id="PF03661">
    <property type="entry name" value="TMEM33_Pom33"/>
    <property type="match status" value="1"/>
</dbReference>
<dbReference type="PANTHER" id="PTHR12703">
    <property type="entry name" value="TRANSMEMBRANE PROTEIN 33"/>
    <property type="match status" value="1"/>
</dbReference>
<keyword evidence="5" id="KW-0472">Membrane</keyword>
<proteinExistence type="inferred from homology"/>
<sequence length="290" mass="33619">MSDNQDINQPTLLAEEIEISKGHPPSRLRTIGAHFVRNKTDYILGSIWFSVICFTVVYLIPFLRSECENMYYRTLLAHSATSLLRLHKTFHQAQINFEFMEQLLLDDNTHNLLYSLIFYCFPPFPWIWLPIFLSALLHVSNYGIEVVEWFSPSAFGLLKKGFELIELQSINILRIIAITEIFILIIIPFSLLSFSFSGLALSVVTVVIYLKFLVFRYMSKKNPFTRIVFGELLEQIEIHSNKSSCPACLRNLFWTLIVPLTSRMDPSCKKEDLIWPEKPLLGKKRFISGI</sequence>
<comment type="similarity">
    <text evidence="2">Belongs to the PER33/POM33 family.</text>
</comment>
<organism evidence="6 7">
    <name type="scientific">Daphnia magna</name>
    <dbReference type="NCBI Taxonomy" id="35525"/>
    <lineage>
        <taxon>Eukaryota</taxon>
        <taxon>Metazoa</taxon>
        <taxon>Ecdysozoa</taxon>
        <taxon>Arthropoda</taxon>
        <taxon>Crustacea</taxon>
        <taxon>Branchiopoda</taxon>
        <taxon>Diplostraca</taxon>
        <taxon>Cladocera</taxon>
        <taxon>Anomopoda</taxon>
        <taxon>Daphniidae</taxon>
        <taxon>Daphnia</taxon>
    </lineage>
</organism>
<dbReference type="OrthoDB" id="6386137at2759"/>
<dbReference type="Proteomes" id="UP000076858">
    <property type="component" value="Unassembled WGS sequence"/>
</dbReference>
<evidence type="ECO:0000256" key="2">
    <source>
        <dbReference type="ARBA" id="ARBA00007322"/>
    </source>
</evidence>
<gene>
    <name evidence="6" type="ORF">APZ42_024119</name>
</gene>
<keyword evidence="3 6" id="KW-0812">Transmembrane</keyword>
<evidence type="ECO:0000313" key="7">
    <source>
        <dbReference type="Proteomes" id="UP000076858"/>
    </source>
</evidence>
<evidence type="ECO:0000256" key="1">
    <source>
        <dbReference type="ARBA" id="ARBA00004141"/>
    </source>
</evidence>
<name>A0A0P5BNB2_9CRUS</name>
<dbReference type="GO" id="GO:0071786">
    <property type="term" value="P:endoplasmic reticulum tubular network organization"/>
    <property type="evidence" value="ECO:0007669"/>
    <property type="project" value="TreeGrafter"/>
</dbReference>
<dbReference type="GO" id="GO:0005783">
    <property type="term" value="C:endoplasmic reticulum"/>
    <property type="evidence" value="ECO:0007669"/>
    <property type="project" value="TreeGrafter"/>
</dbReference>
<dbReference type="EMBL" id="LRGB01001581">
    <property type="protein sequence ID" value="KZS11337.1"/>
    <property type="molecule type" value="Genomic_DNA"/>
</dbReference>
<accession>A0A0P5BNB2</accession>
<comment type="subcellular location">
    <subcellularLocation>
        <location evidence="1">Membrane</location>
        <topology evidence="1">Multi-pass membrane protein</topology>
    </subcellularLocation>
</comment>
<dbReference type="InterPro" id="IPR005344">
    <property type="entry name" value="TMEM33/Pom33"/>
</dbReference>
<evidence type="ECO:0000256" key="3">
    <source>
        <dbReference type="ARBA" id="ARBA00022692"/>
    </source>
</evidence>
<evidence type="ECO:0000256" key="4">
    <source>
        <dbReference type="ARBA" id="ARBA00022989"/>
    </source>
</evidence>
<dbReference type="PANTHER" id="PTHR12703:SF4">
    <property type="entry name" value="TRANSMEMBRANE PROTEIN 33"/>
    <property type="match status" value="1"/>
</dbReference>
<dbReference type="InterPro" id="IPR051645">
    <property type="entry name" value="PER33/POM33_regulator"/>
</dbReference>
<evidence type="ECO:0000256" key="5">
    <source>
        <dbReference type="ARBA" id="ARBA00023136"/>
    </source>
</evidence>
<keyword evidence="4" id="KW-1133">Transmembrane helix</keyword>
<protein>
    <submittedName>
        <fullName evidence="6">Transmembrane protein 33</fullName>
    </submittedName>
</protein>
<dbReference type="GO" id="GO:0061024">
    <property type="term" value="P:membrane organization"/>
    <property type="evidence" value="ECO:0007669"/>
    <property type="project" value="TreeGrafter"/>
</dbReference>
<comment type="caution">
    <text evidence="6">The sequence shown here is derived from an EMBL/GenBank/DDBJ whole genome shotgun (WGS) entry which is preliminary data.</text>
</comment>
<reference evidence="6 7" key="1">
    <citation type="submission" date="2016-03" db="EMBL/GenBank/DDBJ databases">
        <title>EvidentialGene: Evidence-directed Construction of Genes on Genomes.</title>
        <authorList>
            <person name="Gilbert D.G."/>
            <person name="Choi J.-H."/>
            <person name="Mockaitis K."/>
            <person name="Colbourne J."/>
            <person name="Pfrender M."/>
        </authorList>
    </citation>
    <scope>NUCLEOTIDE SEQUENCE [LARGE SCALE GENOMIC DNA]</scope>
    <source>
        <strain evidence="6 7">Xinb3</strain>
        <tissue evidence="6">Complete organism</tissue>
    </source>
</reference>
<evidence type="ECO:0000313" key="6">
    <source>
        <dbReference type="EMBL" id="KZS11337.1"/>
    </source>
</evidence>